<sequence>MSRRSTELSPGGPSGGRKSEAFHEEITLPESSGARERSLTPAEAKDAFLHLFSSGVDEPDSGTTPFRDTDAIVRGFCDGIRLFRHQVAARAWMRDREDLSKRRAGGLLADDMGVGKAIELVARAVDDSYTILDLQLEEGCVKATLVVCPLSVMPQWVAEIKKFVSDVEVVAAFVVTTYDIVRSEHSHWDPEHPAVGSPLFTTRWRRIALDEAHKIKTRSTKTAVACCDLRATFRWCLTATPIQNEVADFFSLLKFLRIKPLNDWERYNLQIAKPILKGTGANLAMRRIQVVLNHIMLRRTKVQLNSVLKLPERHVALVPCAFDQAEREFYTALKTNAMALLKRIRAKQALEGGNIYMNVLVLLLRLRQACDHPFLLLKSCEGDVDDISPDIVPSMLRDDDTEDEDDDGGLKCQLCFTRLTRRNTAAKDWSDHCIDCAALKVQSENLIRNPRRSSAKIRKIAELLRRIHEESDGQEKTVIFSQFTSMLDIIEPFLMALGIGYVRYDGSMSADERQRALEDIAKDARMNVILVSLKAGGVGLNLTACSRVILVDMWWNPAVEEQAFDRTHRVGQTRNVSIYKLKIHDTVEDRILELQEKKRELARVALSGDQIKNMKLGMNELLTLFK</sequence>
<dbReference type="SUPFAM" id="SSF52540">
    <property type="entry name" value="P-loop containing nucleoside triphosphate hydrolases"/>
    <property type="match status" value="2"/>
</dbReference>
<dbReference type="GO" id="GO:0005524">
    <property type="term" value="F:ATP binding"/>
    <property type="evidence" value="ECO:0007669"/>
    <property type="project" value="UniProtKB-KW"/>
</dbReference>
<dbReference type="InterPro" id="IPR001650">
    <property type="entry name" value="Helicase_C-like"/>
</dbReference>
<dbReference type="Proteomes" id="UP001221142">
    <property type="component" value="Unassembled WGS sequence"/>
</dbReference>
<keyword evidence="1" id="KW-0547">Nucleotide-binding</keyword>
<dbReference type="Pfam" id="PF00176">
    <property type="entry name" value="SNF2-rel_dom"/>
    <property type="match status" value="1"/>
</dbReference>
<evidence type="ECO:0000256" key="2">
    <source>
        <dbReference type="ARBA" id="ARBA00022801"/>
    </source>
</evidence>
<keyword evidence="3" id="KW-0067">ATP-binding</keyword>
<dbReference type="Gene3D" id="3.40.50.300">
    <property type="entry name" value="P-loop containing nucleotide triphosphate hydrolases"/>
    <property type="match status" value="1"/>
</dbReference>
<dbReference type="InterPro" id="IPR050628">
    <property type="entry name" value="SNF2_RAD54_helicase_TF"/>
</dbReference>
<protein>
    <submittedName>
        <fullName evidence="7">P-loop containing nucleoside triphosphate hydrolase protein</fullName>
    </submittedName>
</protein>
<evidence type="ECO:0000256" key="1">
    <source>
        <dbReference type="ARBA" id="ARBA00022741"/>
    </source>
</evidence>
<accession>A0AAD7C273</accession>
<dbReference type="InterPro" id="IPR000330">
    <property type="entry name" value="SNF2_N"/>
</dbReference>
<evidence type="ECO:0000256" key="3">
    <source>
        <dbReference type="ARBA" id="ARBA00022840"/>
    </source>
</evidence>
<dbReference type="GO" id="GO:0008094">
    <property type="term" value="F:ATP-dependent activity, acting on DNA"/>
    <property type="evidence" value="ECO:0007669"/>
    <property type="project" value="TreeGrafter"/>
</dbReference>
<dbReference type="CDD" id="cd18008">
    <property type="entry name" value="DEXDc_SHPRH-like"/>
    <property type="match status" value="1"/>
</dbReference>
<dbReference type="AlphaFoldDB" id="A0AAD7C273"/>
<feature type="compositionally biased region" description="Basic and acidic residues" evidence="4">
    <location>
        <begin position="17"/>
        <end position="26"/>
    </location>
</feature>
<dbReference type="GO" id="GO:0006281">
    <property type="term" value="P:DNA repair"/>
    <property type="evidence" value="ECO:0007669"/>
    <property type="project" value="TreeGrafter"/>
</dbReference>
<dbReference type="GO" id="GO:0005634">
    <property type="term" value="C:nucleus"/>
    <property type="evidence" value="ECO:0007669"/>
    <property type="project" value="TreeGrafter"/>
</dbReference>
<dbReference type="Gene3D" id="3.40.50.10810">
    <property type="entry name" value="Tandem AAA-ATPase domain"/>
    <property type="match status" value="1"/>
</dbReference>
<dbReference type="PANTHER" id="PTHR45626">
    <property type="entry name" value="TRANSCRIPTION TERMINATION FACTOR 2-RELATED"/>
    <property type="match status" value="1"/>
</dbReference>
<dbReference type="PROSITE" id="PS51194">
    <property type="entry name" value="HELICASE_CTER"/>
    <property type="match status" value="1"/>
</dbReference>
<dbReference type="PANTHER" id="PTHR45626:SF14">
    <property type="entry name" value="ATP-DEPENDENT DNA HELICASE (EUROFUNG)"/>
    <property type="match status" value="1"/>
</dbReference>
<dbReference type="SMART" id="SM00490">
    <property type="entry name" value="HELICc"/>
    <property type="match status" value="1"/>
</dbReference>
<evidence type="ECO:0000259" key="6">
    <source>
        <dbReference type="PROSITE" id="PS51194"/>
    </source>
</evidence>
<evidence type="ECO:0000259" key="5">
    <source>
        <dbReference type="PROSITE" id="PS51192"/>
    </source>
</evidence>
<dbReference type="InterPro" id="IPR038718">
    <property type="entry name" value="SNF2-like_sf"/>
</dbReference>
<feature type="domain" description="Helicase ATP-binding" evidence="5">
    <location>
        <begin position="97"/>
        <end position="259"/>
    </location>
</feature>
<dbReference type="EMBL" id="JARKIF010000006">
    <property type="protein sequence ID" value="KAJ7636882.1"/>
    <property type="molecule type" value="Genomic_DNA"/>
</dbReference>
<evidence type="ECO:0000313" key="8">
    <source>
        <dbReference type="Proteomes" id="UP001221142"/>
    </source>
</evidence>
<evidence type="ECO:0000256" key="4">
    <source>
        <dbReference type="SAM" id="MobiDB-lite"/>
    </source>
</evidence>
<dbReference type="InterPro" id="IPR027417">
    <property type="entry name" value="P-loop_NTPase"/>
</dbReference>
<evidence type="ECO:0000313" key="7">
    <source>
        <dbReference type="EMBL" id="KAJ7636882.1"/>
    </source>
</evidence>
<organism evidence="7 8">
    <name type="scientific">Roridomyces roridus</name>
    <dbReference type="NCBI Taxonomy" id="1738132"/>
    <lineage>
        <taxon>Eukaryota</taxon>
        <taxon>Fungi</taxon>
        <taxon>Dikarya</taxon>
        <taxon>Basidiomycota</taxon>
        <taxon>Agaricomycotina</taxon>
        <taxon>Agaricomycetes</taxon>
        <taxon>Agaricomycetidae</taxon>
        <taxon>Agaricales</taxon>
        <taxon>Marasmiineae</taxon>
        <taxon>Mycenaceae</taxon>
        <taxon>Roridomyces</taxon>
    </lineage>
</organism>
<feature type="domain" description="Helicase C-terminal" evidence="6">
    <location>
        <begin position="459"/>
        <end position="622"/>
    </location>
</feature>
<gene>
    <name evidence="7" type="ORF">FB45DRAFT_907609</name>
</gene>
<dbReference type="InterPro" id="IPR049730">
    <property type="entry name" value="SNF2/RAD54-like_C"/>
</dbReference>
<proteinExistence type="predicted"/>
<dbReference type="PROSITE" id="PS51192">
    <property type="entry name" value="HELICASE_ATP_BIND_1"/>
    <property type="match status" value="1"/>
</dbReference>
<dbReference type="InterPro" id="IPR014001">
    <property type="entry name" value="Helicase_ATP-bd"/>
</dbReference>
<dbReference type="CDD" id="cd18793">
    <property type="entry name" value="SF2_C_SNF"/>
    <property type="match status" value="1"/>
</dbReference>
<keyword evidence="2 7" id="KW-0378">Hydrolase</keyword>
<dbReference type="Pfam" id="PF00271">
    <property type="entry name" value="Helicase_C"/>
    <property type="match status" value="1"/>
</dbReference>
<name>A0AAD7C273_9AGAR</name>
<feature type="region of interest" description="Disordered" evidence="4">
    <location>
        <begin position="1"/>
        <end position="39"/>
    </location>
</feature>
<dbReference type="GO" id="GO:0016787">
    <property type="term" value="F:hydrolase activity"/>
    <property type="evidence" value="ECO:0007669"/>
    <property type="project" value="UniProtKB-KW"/>
</dbReference>
<reference evidence="7" key="1">
    <citation type="submission" date="2023-03" db="EMBL/GenBank/DDBJ databases">
        <title>Massive genome expansion in bonnet fungi (Mycena s.s.) driven by repeated elements and novel gene families across ecological guilds.</title>
        <authorList>
            <consortium name="Lawrence Berkeley National Laboratory"/>
            <person name="Harder C.B."/>
            <person name="Miyauchi S."/>
            <person name="Viragh M."/>
            <person name="Kuo A."/>
            <person name="Thoen E."/>
            <person name="Andreopoulos B."/>
            <person name="Lu D."/>
            <person name="Skrede I."/>
            <person name="Drula E."/>
            <person name="Henrissat B."/>
            <person name="Morin E."/>
            <person name="Kohler A."/>
            <person name="Barry K."/>
            <person name="LaButti K."/>
            <person name="Morin E."/>
            <person name="Salamov A."/>
            <person name="Lipzen A."/>
            <person name="Mereny Z."/>
            <person name="Hegedus B."/>
            <person name="Baldrian P."/>
            <person name="Stursova M."/>
            <person name="Weitz H."/>
            <person name="Taylor A."/>
            <person name="Grigoriev I.V."/>
            <person name="Nagy L.G."/>
            <person name="Martin F."/>
            <person name="Kauserud H."/>
        </authorList>
    </citation>
    <scope>NUCLEOTIDE SEQUENCE</scope>
    <source>
        <strain evidence="7">9284</strain>
    </source>
</reference>
<dbReference type="SMART" id="SM00487">
    <property type="entry name" value="DEXDc"/>
    <property type="match status" value="1"/>
</dbReference>
<comment type="caution">
    <text evidence="7">The sequence shown here is derived from an EMBL/GenBank/DDBJ whole genome shotgun (WGS) entry which is preliminary data.</text>
</comment>
<keyword evidence="8" id="KW-1185">Reference proteome</keyword>